<dbReference type="EMBL" id="ML996687">
    <property type="protein sequence ID" value="KAF2405224.1"/>
    <property type="molecule type" value="Genomic_DNA"/>
</dbReference>
<dbReference type="GO" id="GO:0042254">
    <property type="term" value="P:ribosome biogenesis"/>
    <property type="evidence" value="ECO:0007669"/>
    <property type="project" value="InterPro"/>
</dbReference>
<dbReference type="OrthoDB" id="5364946at2759"/>
<dbReference type="InterPro" id="IPR029064">
    <property type="entry name" value="Ribosomal_eL30-like_sf"/>
</dbReference>
<dbReference type="PANTHER" id="PTHR23105">
    <property type="entry name" value="RIBOSOMAL PROTEIN L7AE FAMILY MEMBER"/>
    <property type="match status" value="1"/>
</dbReference>
<comment type="function">
    <text evidence="3">Required for ribosome biogenesis. Part of a complex which catalyzes pseudouridylation of rRNA. This involves the isomerization of uridine such that the ribose is subsequently attached to C5, instead of the normal N1. Pseudouridine ('psi') residues may serve to stabilize the conformation of rRNAs.</text>
</comment>
<keyword evidence="3" id="KW-0539">Nucleus</keyword>
<feature type="compositionally biased region" description="Basic and acidic residues" evidence="4">
    <location>
        <begin position="213"/>
        <end position="222"/>
    </location>
</feature>
<feature type="domain" description="Ribosomal protein eL8/eL30/eS12/Gadd45" evidence="5">
    <location>
        <begin position="114"/>
        <end position="211"/>
    </location>
</feature>
<keyword evidence="7" id="KW-1185">Reference proteome</keyword>
<keyword evidence="3" id="KW-0687">Ribonucleoprotein</keyword>
<comment type="subcellular location">
    <subcellularLocation>
        <location evidence="3">Nucleus</location>
        <location evidence="3">Nucleolus</location>
    </subcellularLocation>
</comment>
<sequence length="247" mass="27106">MAKDRSDKKDKKEEKRDKSEKKDRKDKKEKRADQEGVAKVSKKDKTKVPKTKEVTDALLAHLEEASAKPVVAPTPAVAHDDAAEDKDAHKRIVIPKEALVPFAHPLADDKQTKKLLKTVKKAAKHKTLKRGVKEVVKAVRKTTTDQPSSSVVASPSGVVIFAADISPYDVISHIPVLCEDHNIPYIYITSRADLGAAGNTKRPTSVTMVQRDPPSKKGTKGEDEAEYQQAYAELVKFVQKAGSGVKI</sequence>
<evidence type="ECO:0000256" key="4">
    <source>
        <dbReference type="SAM" id="MobiDB-lite"/>
    </source>
</evidence>
<feature type="compositionally biased region" description="Basic and acidic residues" evidence="4">
    <location>
        <begin position="29"/>
        <end position="52"/>
    </location>
</feature>
<feature type="region of interest" description="Disordered" evidence="4">
    <location>
        <begin position="198"/>
        <end position="224"/>
    </location>
</feature>
<dbReference type="Pfam" id="PF01248">
    <property type="entry name" value="Ribosomal_L7Ae"/>
    <property type="match status" value="1"/>
</dbReference>
<dbReference type="SUPFAM" id="SSF55315">
    <property type="entry name" value="L30e-like"/>
    <property type="match status" value="1"/>
</dbReference>
<accession>A0A6G1IAL8</accession>
<organism evidence="6 7">
    <name type="scientific">Trichodelitschia bisporula</name>
    <dbReference type="NCBI Taxonomy" id="703511"/>
    <lineage>
        <taxon>Eukaryota</taxon>
        <taxon>Fungi</taxon>
        <taxon>Dikarya</taxon>
        <taxon>Ascomycota</taxon>
        <taxon>Pezizomycotina</taxon>
        <taxon>Dothideomycetes</taxon>
        <taxon>Dothideomycetes incertae sedis</taxon>
        <taxon>Phaeotrichales</taxon>
        <taxon>Phaeotrichaceae</taxon>
        <taxon>Trichodelitschia</taxon>
    </lineage>
</organism>
<dbReference type="PRINTS" id="PR00883">
    <property type="entry name" value="NUCLEARHMG"/>
</dbReference>
<protein>
    <recommendedName>
        <fullName evidence="3">H/ACA ribonucleoprotein complex subunit 2</fullName>
    </recommendedName>
    <alternativeName>
        <fullName evidence="3">Nucleolar protein family A member 2</fullName>
    </alternativeName>
</protein>
<dbReference type="InterPro" id="IPR004038">
    <property type="entry name" value="Ribosomal_eL8/eL30/eS12/Gad45"/>
</dbReference>
<dbReference type="GO" id="GO:0003723">
    <property type="term" value="F:RNA binding"/>
    <property type="evidence" value="ECO:0007669"/>
    <property type="project" value="UniProtKB-UniRule"/>
</dbReference>
<evidence type="ECO:0000256" key="3">
    <source>
        <dbReference type="RuleBase" id="RU366039"/>
    </source>
</evidence>
<feature type="region of interest" description="Disordered" evidence="4">
    <location>
        <begin position="1"/>
        <end position="52"/>
    </location>
</feature>
<dbReference type="GO" id="GO:0031120">
    <property type="term" value="P:snRNA pseudouridine synthesis"/>
    <property type="evidence" value="ECO:0007669"/>
    <property type="project" value="UniProtKB-UniRule"/>
</dbReference>
<proteinExistence type="inferred from homology"/>
<dbReference type="Proteomes" id="UP000799640">
    <property type="component" value="Unassembled WGS sequence"/>
</dbReference>
<dbReference type="AlphaFoldDB" id="A0A6G1IAL8"/>
<evidence type="ECO:0000259" key="5">
    <source>
        <dbReference type="Pfam" id="PF01248"/>
    </source>
</evidence>
<dbReference type="InterPro" id="IPR004037">
    <property type="entry name" value="Ribosomal_eL8-like_CS"/>
</dbReference>
<comment type="similarity">
    <text evidence="1 3">Belongs to the eukaryotic ribosomal protein eL8 family.</text>
</comment>
<dbReference type="InterPro" id="IPR050257">
    <property type="entry name" value="eL8/uL1-like"/>
</dbReference>
<evidence type="ECO:0000256" key="2">
    <source>
        <dbReference type="ARBA" id="ARBA00022884"/>
    </source>
</evidence>
<evidence type="ECO:0000313" key="6">
    <source>
        <dbReference type="EMBL" id="KAF2405224.1"/>
    </source>
</evidence>
<name>A0A6G1IAL8_9PEZI</name>
<dbReference type="Gene3D" id="3.30.1330.30">
    <property type="match status" value="1"/>
</dbReference>
<dbReference type="GO" id="GO:0031429">
    <property type="term" value="C:box H/ACA snoRNP complex"/>
    <property type="evidence" value="ECO:0007669"/>
    <property type="project" value="UniProtKB-UniRule"/>
</dbReference>
<feature type="compositionally biased region" description="Basic and acidic residues" evidence="4">
    <location>
        <begin position="1"/>
        <end position="23"/>
    </location>
</feature>
<dbReference type="GO" id="GO:0000398">
    <property type="term" value="P:mRNA splicing, via spliceosome"/>
    <property type="evidence" value="ECO:0007669"/>
    <property type="project" value="UniProtKB-UniRule"/>
</dbReference>
<reference evidence="6" key="1">
    <citation type="journal article" date="2020" name="Stud. Mycol.">
        <title>101 Dothideomycetes genomes: a test case for predicting lifestyles and emergence of pathogens.</title>
        <authorList>
            <person name="Haridas S."/>
            <person name="Albert R."/>
            <person name="Binder M."/>
            <person name="Bloem J."/>
            <person name="Labutti K."/>
            <person name="Salamov A."/>
            <person name="Andreopoulos B."/>
            <person name="Baker S."/>
            <person name="Barry K."/>
            <person name="Bills G."/>
            <person name="Bluhm B."/>
            <person name="Cannon C."/>
            <person name="Castanera R."/>
            <person name="Culley D."/>
            <person name="Daum C."/>
            <person name="Ezra D."/>
            <person name="Gonzalez J."/>
            <person name="Henrissat B."/>
            <person name="Kuo A."/>
            <person name="Liang C."/>
            <person name="Lipzen A."/>
            <person name="Lutzoni F."/>
            <person name="Magnuson J."/>
            <person name="Mondo S."/>
            <person name="Nolan M."/>
            <person name="Ohm R."/>
            <person name="Pangilinan J."/>
            <person name="Park H.-J."/>
            <person name="Ramirez L."/>
            <person name="Alfaro M."/>
            <person name="Sun H."/>
            <person name="Tritt A."/>
            <person name="Yoshinaga Y."/>
            <person name="Zwiers L.-H."/>
            <person name="Turgeon B."/>
            <person name="Goodwin S."/>
            <person name="Spatafora J."/>
            <person name="Crous P."/>
            <person name="Grigoriev I."/>
        </authorList>
    </citation>
    <scope>NUCLEOTIDE SEQUENCE</scope>
    <source>
        <strain evidence="6">CBS 262.69</strain>
    </source>
</reference>
<keyword evidence="2 3" id="KW-0694">RNA-binding</keyword>
<dbReference type="PROSITE" id="PS01082">
    <property type="entry name" value="RIBOSOMAL_L7AE"/>
    <property type="match status" value="1"/>
</dbReference>
<evidence type="ECO:0000256" key="1">
    <source>
        <dbReference type="ARBA" id="ARBA00007337"/>
    </source>
</evidence>
<evidence type="ECO:0000313" key="7">
    <source>
        <dbReference type="Proteomes" id="UP000799640"/>
    </source>
</evidence>
<gene>
    <name evidence="6" type="ORF">EJ06DRAFT_545774</name>
</gene>
<comment type="function">
    <text evidence="3">Common component of the spliceosome and rRNA processing machinery.</text>
</comment>
<dbReference type="InterPro" id="IPR002415">
    <property type="entry name" value="H/ACA_rnp_Nhp2-like"/>
</dbReference>